<evidence type="ECO:0000313" key="1">
    <source>
        <dbReference type="EMBL" id="OOF77120.1"/>
    </source>
</evidence>
<name>A0A1V3KI95_9PAST</name>
<dbReference type="AlphaFoldDB" id="A0A1V3KI95"/>
<organism evidence="1 2">
    <name type="scientific">Rodentibacter caecimuris</name>
    <dbReference type="NCBI Taxonomy" id="1796644"/>
    <lineage>
        <taxon>Bacteria</taxon>
        <taxon>Pseudomonadati</taxon>
        <taxon>Pseudomonadota</taxon>
        <taxon>Gammaproteobacteria</taxon>
        <taxon>Pasteurellales</taxon>
        <taxon>Pasteurellaceae</taxon>
        <taxon>Rodentibacter</taxon>
    </lineage>
</organism>
<protein>
    <submittedName>
        <fullName evidence="1">Uncharacterized protein</fullName>
    </submittedName>
</protein>
<accession>A0A1V3KI95</accession>
<proteinExistence type="predicted"/>
<dbReference type="RefSeq" id="WP_077587175.1">
    <property type="nucleotide sequence ID" value="NZ_MLAE01000051.1"/>
</dbReference>
<gene>
    <name evidence="1" type="ORF">BKG96_08905</name>
</gene>
<comment type="caution">
    <text evidence="1">The sequence shown here is derived from an EMBL/GenBank/DDBJ whole genome shotgun (WGS) entry which is preliminary data.</text>
</comment>
<dbReference type="EMBL" id="MLAE01000051">
    <property type="protein sequence ID" value="OOF77120.1"/>
    <property type="molecule type" value="Genomic_DNA"/>
</dbReference>
<sequence length="189" mass="22218">MNDYEKRMGKLGSYYLNDLKHISEKQATEIIQPLVDILYKTNIQMTNLLSHEISNKAIHILEDEDSYELIFIREIYSVIRIFKFIRGKKYSQTYLNLTIRKNAGFFQSIEDIEINKKTGFFQHTEKLVKFIDFQKEIYDRKKFTPKFTISSVNNEMAKDILLCCLRAGNFSNELINTYSSLNNGLIENG</sequence>
<reference evidence="2" key="1">
    <citation type="submission" date="2016-10" db="EMBL/GenBank/DDBJ databases">
        <title>Rodentibacter gen. nov. and new species.</title>
        <authorList>
            <person name="Christensen H."/>
        </authorList>
    </citation>
    <scope>NUCLEOTIDE SEQUENCE [LARGE SCALE GENOMIC DNA]</scope>
    <source>
        <strain evidence="2">Ppn152</strain>
    </source>
</reference>
<evidence type="ECO:0000313" key="2">
    <source>
        <dbReference type="Proteomes" id="UP000189114"/>
    </source>
</evidence>
<dbReference type="Proteomes" id="UP000189114">
    <property type="component" value="Unassembled WGS sequence"/>
</dbReference>